<feature type="transmembrane region" description="Helical" evidence="1">
    <location>
        <begin position="6"/>
        <end position="28"/>
    </location>
</feature>
<organism evidence="2 3">
    <name type="scientific">Anaeromicropila populeti</name>
    <dbReference type="NCBI Taxonomy" id="37658"/>
    <lineage>
        <taxon>Bacteria</taxon>
        <taxon>Bacillati</taxon>
        <taxon>Bacillota</taxon>
        <taxon>Clostridia</taxon>
        <taxon>Lachnospirales</taxon>
        <taxon>Lachnospiraceae</taxon>
        <taxon>Anaeromicropila</taxon>
    </lineage>
</organism>
<reference evidence="2 3" key="1">
    <citation type="submission" date="2016-10" db="EMBL/GenBank/DDBJ databases">
        <authorList>
            <person name="de Groot N.N."/>
        </authorList>
    </citation>
    <scope>NUCLEOTIDE SEQUENCE [LARGE SCALE GENOMIC DNA]</scope>
    <source>
        <strain evidence="2 3">743A</strain>
    </source>
</reference>
<name>A0A1I6IRB4_9FIRM</name>
<dbReference type="AlphaFoldDB" id="A0A1I6IRB4"/>
<evidence type="ECO:0000313" key="2">
    <source>
        <dbReference type="EMBL" id="SFR69258.1"/>
    </source>
</evidence>
<evidence type="ECO:0000256" key="1">
    <source>
        <dbReference type="SAM" id="Phobius"/>
    </source>
</evidence>
<keyword evidence="1" id="KW-0812">Transmembrane</keyword>
<keyword evidence="1" id="KW-0472">Membrane</keyword>
<dbReference type="RefSeq" id="WP_242940465.1">
    <property type="nucleotide sequence ID" value="NZ_FOYZ01000003.1"/>
</dbReference>
<evidence type="ECO:0000313" key="3">
    <source>
        <dbReference type="Proteomes" id="UP000199659"/>
    </source>
</evidence>
<dbReference type="EMBL" id="FOYZ01000003">
    <property type="protein sequence ID" value="SFR69258.1"/>
    <property type="molecule type" value="Genomic_DNA"/>
</dbReference>
<feature type="transmembrane region" description="Helical" evidence="1">
    <location>
        <begin position="44"/>
        <end position="61"/>
    </location>
</feature>
<dbReference type="STRING" id="37658.SAMN05661086_01075"/>
<dbReference type="Pfam" id="PF06961">
    <property type="entry name" value="DUF1294"/>
    <property type="match status" value="1"/>
</dbReference>
<keyword evidence="1" id="KW-1133">Transmembrane helix</keyword>
<protein>
    <submittedName>
        <fullName evidence="2">Uncharacterized membrane protein YsdA, DUF1294 family</fullName>
    </submittedName>
</protein>
<sequence>MWDGNIIRMSLLLYAGAINLTGFTLMYIDKRRAQHHKWRVRERNLLAVAVLGGSIGSIAGMQIFHHKTKHPKFYIGIPTILIVQVFILIGWYLKLR</sequence>
<accession>A0A1I6IRB4</accession>
<proteinExistence type="predicted"/>
<dbReference type="Proteomes" id="UP000199659">
    <property type="component" value="Unassembled WGS sequence"/>
</dbReference>
<feature type="transmembrane region" description="Helical" evidence="1">
    <location>
        <begin position="73"/>
        <end position="93"/>
    </location>
</feature>
<gene>
    <name evidence="2" type="ORF">SAMN05661086_01075</name>
</gene>
<dbReference type="InterPro" id="IPR010718">
    <property type="entry name" value="DUF1294"/>
</dbReference>
<keyword evidence="3" id="KW-1185">Reference proteome</keyword>